<keyword evidence="2" id="KW-0813">Transport</keyword>
<dbReference type="EMBL" id="JAMKFB020000005">
    <property type="protein sequence ID" value="KAL0193411.1"/>
    <property type="molecule type" value="Genomic_DNA"/>
</dbReference>
<evidence type="ECO:0000256" key="2">
    <source>
        <dbReference type="ARBA" id="ARBA00022448"/>
    </source>
</evidence>
<proteinExistence type="predicted"/>
<keyword evidence="3 6" id="KW-0812">Transmembrane</keyword>
<dbReference type="AlphaFoldDB" id="A0ABD0R6R8"/>
<keyword evidence="5 6" id="KW-0472">Membrane</keyword>
<evidence type="ECO:0000313" key="8">
    <source>
        <dbReference type="Proteomes" id="UP001529510"/>
    </source>
</evidence>
<dbReference type="Proteomes" id="UP001529510">
    <property type="component" value="Unassembled WGS sequence"/>
</dbReference>
<dbReference type="PANTHER" id="PTHR23505:SF4">
    <property type="entry name" value="SPHINGOSINE-1-PHOSPHATE TRANSPORTER SPNS2"/>
    <property type="match status" value="1"/>
</dbReference>
<evidence type="ECO:0000256" key="5">
    <source>
        <dbReference type="ARBA" id="ARBA00023136"/>
    </source>
</evidence>
<evidence type="ECO:0000313" key="7">
    <source>
        <dbReference type="EMBL" id="KAL0193411.1"/>
    </source>
</evidence>
<keyword evidence="8" id="KW-1185">Reference proteome</keyword>
<evidence type="ECO:0000256" key="1">
    <source>
        <dbReference type="ARBA" id="ARBA00004141"/>
    </source>
</evidence>
<accession>A0ABD0R6R8</accession>
<comment type="caution">
    <text evidence="7">The sequence shown here is derived from an EMBL/GenBank/DDBJ whole genome shotgun (WGS) entry which is preliminary data.</text>
</comment>
<dbReference type="PANTHER" id="PTHR23505">
    <property type="entry name" value="SPINSTER"/>
    <property type="match status" value="1"/>
</dbReference>
<dbReference type="GO" id="GO:0016020">
    <property type="term" value="C:membrane"/>
    <property type="evidence" value="ECO:0007669"/>
    <property type="project" value="UniProtKB-SubCell"/>
</dbReference>
<evidence type="ECO:0000256" key="6">
    <source>
        <dbReference type="SAM" id="Phobius"/>
    </source>
</evidence>
<evidence type="ECO:0000256" key="3">
    <source>
        <dbReference type="ARBA" id="ARBA00022692"/>
    </source>
</evidence>
<reference evidence="7 8" key="1">
    <citation type="submission" date="2024-05" db="EMBL/GenBank/DDBJ databases">
        <title>Genome sequencing and assembly of Indian major carp, Cirrhinus mrigala (Hamilton, 1822).</title>
        <authorList>
            <person name="Mohindra V."/>
            <person name="Chowdhury L.M."/>
            <person name="Lal K."/>
            <person name="Jena J.K."/>
        </authorList>
    </citation>
    <scope>NUCLEOTIDE SEQUENCE [LARGE SCALE GENOMIC DNA]</scope>
    <source>
        <strain evidence="7">CM1030</strain>
        <tissue evidence="7">Blood</tissue>
    </source>
</reference>
<comment type="subcellular location">
    <subcellularLocation>
        <location evidence="1">Membrane</location>
        <topology evidence="1">Multi-pass membrane protein</topology>
    </subcellularLocation>
</comment>
<organism evidence="7 8">
    <name type="scientific">Cirrhinus mrigala</name>
    <name type="common">Mrigala</name>
    <dbReference type="NCBI Taxonomy" id="683832"/>
    <lineage>
        <taxon>Eukaryota</taxon>
        <taxon>Metazoa</taxon>
        <taxon>Chordata</taxon>
        <taxon>Craniata</taxon>
        <taxon>Vertebrata</taxon>
        <taxon>Euteleostomi</taxon>
        <taxon>Actinopterygii</taxon>
        <taxon>Neopterygii</taxon>
        <taxon>Teleostei</taxon>
        <taxon>Ostariophysi</taxon>
        <taxon>Cypriniformes</taxon>
        <taxon>Cyprinidae</taxon>
        <taxon>Labeoninae</taxon>
        <taxon>Labeonini</taxon>
        <taxon>Cirrhinus</taxon>
    </lineage>
</organism>
<feature type="transmembrane region" description="Helical" evidence="6">
    <location>
        <begin position="34"/>
        <end position="55"/>
    </location>
</feature>
<gene>
    <name evidence="7" type="ORF">M9458_011707</name>
</gene>
<name>A0ABD0R6R8_CIRMR</name>
<keyword evidence="4 6" id="KW-1133">Transmembrane helix</keyword>
<sequence>LIFGAITCVTGLLGVVIGAVTTRLCRQKTERADPLVCAVSMLGSAIFICLIFVVAKKSIVGA</sequence>
<protein>
    <submittedName>
        <fullName evidence="7">Uncharacterized protein</fullName>
    </submittedName>
</protein>
<feature type="non-terminal residue" evidence="7">
    <location>
        <position position="62"/>
    </location>
</feature>
<evidence type="ECO:0000256" key="4">
    <source>
        <dbReference type="ARBA" id="ARBA00022989"/>
    </source>
</evidence>
<feature type="non-terminal residue" evidence="7">
    <location>
        <position position="1"/>
    </location>
</feature>
<dbReference type="InterPro" id="IPR044770">
    <property type="entry name" value="MFS_spinster-like"/>
</dbReference>